<reference evidence="1" key="2">
    <citation type="submission" date="2020-09" db="EMBL/GenBank/DDBJ databases">
        <authorList>
            <person name="Sun Q."/>
            <person name="Zhou Y."/>
        </authorList>
    </citation>
    <scope>NUCLEOTIDE SEQUENCE</scope>
    <source>
        <strain evidence="1">CGMCC 1.12160</strain>
    </source>
</reference>
<keyword evidence="2" id="KW-1185">Reference proteome</keyword>
<gene>
    <name evidence="1" type="ORF">GCM10011366_03220</name>
</gene>
<evidence type="ECO:0000313" key="2">
    <source>
        <dbReference type="Proteomes" id="UP000605670"/>
    </source>
</evidence>
<accession>A0A917F0R3</accession>
<reference evidence="1" key="1">
    <citation type="journal article" date="2014" name="Int. J. Syst. Evol. Microbiol.">
        <title>Complete genome sequence of Corynebacterium casei LMG S-19264T (=DSM 44701T), isolated from a smear-ripened cheese.</title>
        <authorList>
            <consortium name="US DOE Joint Genome Institute (JGI-PGF)"/>
            <person name="Walter F."/>
            <person name="Albersmeier A."/>
            <person name="Kalinowski J."/>
            <person name="Ruckert C."/>
        </authorList>
    </citation>
    <scope>NUCLEOTIDE SEQUENCE</scope>
    <source>
        <strain evidence="1">CGMCC 1.12160</strain>
    </source>
</reference>
<protein>
    <submittedName>
        <fullName evidence="1">Uncharacterized protein</fullName>
    </submittedName>
</protein>
<sequence length="97" mass="10582">MTDPDEIVGTELERVVRRWQQLPLDRALPAVPGVAAVVQGLADAVSVARGMPLDRVPDLGPAVLMDQLAVMVYDWRQAGLPTTELADRLTALRRTLP</sequence>
<dbReference type="Proteomes" id="UP000605670">
    <property type="component" value="Unassembled WGS sequence"/>
</dbReference>
<evidence type="ECO:0000313" key="1">
    <source>
        <dbReference type="EMBL" id="GGF38974.1"/>
    </source>
</evidence>
<dbReference type="AlphaFoldDB" id="A0A917F0R3"/>
<comment type="caution">
    <text evidence="1">The sequence shown here is derived from an EMBL/GenBank/DDBJ whole genome shotgun (WGS) entry which is preliminary data.</text>
</comment>
<dbReference type="EMBL" id="BMEM01000001">
    <property type="protein sequence ID" value="GGF38974.1"/>
    <property type="molecule type" value="Genomic_DNA"/>
</dbReference>
<organism evidence="1 2">
    <name type="scientific">Ornithinimicrobium tianjinense</name>
    <dbReference type="NCBI Taxonomy" id="1195761"/>
    <lineage>
        <taxon>Bacteria</taxon>
        <taxon>Bacillati</taxon>
        <taxon>Actinomycetota</taxon>
        <taxon>Actinomycetes</taxon>
        <taxon>Micrococcales</taxon>
        <taxon>Ornithinimicrobiaceae</taxon>
        <taxon>Ornithinimicrobium</taxon>
    </lineage>
</organism>
<proteinExistence type="predicted"/>
<name>A0A917F0R3_9MICO</name>
<dbReference type="RefSeq" id="WP_188427863.1">
    <property type="nucleotide sequence ID" value="NZ_BAABKH010000010.1"/>
</dbReference>